<name>A0A126T1A2_9GAMM</name>
<feature type="chain" id="PRO_5007797680" evidence="2">
    <location>
        <begin position="21"/>
        <end position="294"/>
    </location>
</feature>
<sequence>MIFRGLPFAFILMAFLSAFFTDTVAVGVPAESVLYNSKAKDGKEKVQAAQDGIEDVIGPLDIKKDIANIHEHEIGAEYVSVKVSPSESTVEIYSVSRPIFRQQENINKPTNFSFDARDFSHANAAEVIETYSYSGDVFSYKNLLDEVRTGLGEGVYRKLVWTYYDLKGLDDRIYTSMVGYDLSSSNLLGKFQQFIGVDEHVNAMIVFNSSVGISGKPVGVGNGENQDSNKSSSSKVVLDFSQRNFARKEEIDTGRLQYILKHLTIKNIIYSLLSLLGVGMIWRMFRFFIKQDLS</sequence>
<feature type="transmembrane region" description="Helical" evidence="1">
    <location>
        <begin position="268"/>
        <end position="289"/>
    </location>
</feature>
<protein>
    <submittedName>
        <fullName evidence="3">Uncharacterized protein</fullName>
    </submittedName>
</protein>
<dbReference type="KEGG" id="mdn:JT25_005040"/>
<dbReference type="EMBL" id="CP014476">
    <property type="protein sequence ID" value="AMK75857.1"/>
    <property type="molecule type" value="Genomic_DNA"/>
</dbReference>
<accession>A0A126T1A2</accession>
<dbReference type="Proteomes" id="UP000030512">
    <property type="component" value="Chromosome"/>
</dbReference>
<keyword evidence="1" id="KW-0472">Membrane</keyword>
<gene>
    <name evidence="3" type="ORF">JT25_005040</name>
</gene>
<keyword evidence="4" id="KW-1185">Reference proteome</keyword>
<dbReference type="OrthoDB" id="5573271at2"/>
<keyword evidence="2" id="KW-0732">Signal</keyword>
<proteinExistence type="predicted"/>
<dbReference type="RefSeq" id="WP_036274899.1">
    <property type="nucleotide sequence ID" value="NZ_CP014476.1"/>
</dbReference>
<dbReference type="AlphaFoldDB" id="A0A126T1A2"/>
<reference evidence="3 4" key="1">
    <citation type="journal article" date="2015" name="Environ. Microbiol.">
        <title>Methane oxidation coupled to nitrate reduction under hypoxia by the Gammaproteobacterium Methylomonas denitrificans, sp. nov. type strain FJG1.</title>
        <authorList>
            <person name="Kits K.D."/>
            <person name="Klotz M.G."/>
            <person name="Stein L.Y."/>
        </authorList>
    </citation>
    <scope>NUCLEOTIDE SEQUENCE [LARGE SCALE GENOMIC DNA]</scope>
    <source>
        <strain evidence="3 4">FJG1</strain>
    </source>
</reference>
<evidence type="ECO:0000313" key="3">
    <source>
        <dbReference type="EMBL" id="AMK75857.1"/>
    </source>
</evidence>
<evidence type="ECO:0000256" key="1">
    <source>
        <dbReference type="SAM" id="Phobius"/>
    </source>
</evidence>
<keyword evidence="1" id="KW-1133">Transmembrane helix</keyword>
<evidence type="ECO:0000313" key="4">
    <source>
        <dbReference type="Proteomes" id="UP000030512"/>
    </source>
</evidence>
<keyword evidence="1" id="KW-0812">Transmembrane</keyword>
<evidence type="ECO:0000256" key="2">
    <source>
        <dbReference type="SAM" id="SignalP"/>
    </source>
</evidence>
<feature type="signal peptide" evidence="2">
    <location>
        <begin position="1"/>
        <end position="20"/>
    </location>
</feature>
<dbReference type="STRING" id="1538553.JT25_005040"/>
<organism evidence="3 4">
    <name type="scientific">Methylomonas denitrificans</name>
    <dbReference type="NCBI Taxonomy" id="1538553"/>
    <lineage>
        <taxon>Bacteria</taxon>
        <taxon>Pseudomonadati</taxon>
        <taxon>Pseudomonadota</taxon>
        <taxon>Gammaproteobacteria</taxon>
        <taxon>Methylococcales</taxon>
        <taxon>Methylococcaceae</taxon>
        <taxon>Methylomonas</taxon>
    </lineage>
</organism>